<evidence type="ECO:0000313" key="2">
    <source>
        <dbReference type="EnsemblMetazoa" id="XP_003392104.2"/>
    </source>
</evidence>
<feature type="coiled-coil region" evidence="1">
    <location>
        <begin position="123"/>
        <end position="171"/>
    </location>
</feature>
<protein>
    <submittedName>
        <fullName evidence="2">Uncharacterized protein</fullName>
    </submittedName>
</protein>
<organism evidence="2 3">
    <name type="scientific">Amphimedon queenslandica</name>
    <name type="common">Sponge</name>
    <dbReference type="NCBI Taxonomy" id="400682"/>
    <lineage>
        <taxon>Eukaryota</taxon>
        <taxon>Metazoa</taxon>
        <taxon>Porifera</taxon>
        <taxon>Demospongiae</taxon>
        <taxon>Heteroscleromorpha</taxon>
        <taxon>Haplosclerida</taxon>
        <taxon>Niphatidae</taxon>
        <taxon>Amphimedon</taxon>
    </lineage>
</organism>
<dbReference type="Gene3D" id="3.40.50.300">
    <property type="entry name" value="P-loop containing nucleotide triphosphate hydrolases"/>
    <property type="match status" value="1"/>
</dbReference>
<name>A0AAN0IKB9_AMPQE</name>
<dbReference type="RefSeq" id="XP_003392104.2">
    <property type="nucleotide sequence ID" value="XM_003392056.2"/>
</dbReference>
<reference evidence="3" key="1">
    <citation type="journal article" date="2010" name="Nature">
        <title>The Amphimedon queenslandica genome and the evolution of animal complexity.</title>
        <authorList>
            <person name="Srivastava M."/>
            <person name="Simakov O."/>
            <person name="Chapman J."/>
            <person name="Fahey B."/>
            <person name="Gauthier M.E."/>
            <person name="Mitros T."/>
            <person name="Richards G.S."/>
            <person name="Conaco C."/>
            <person name="Dacre M."/>
            <person name="Hellsten U."/>
            <person name="Larroux C."/>
            <person name="Putnam N.H."/>
            <person name="Stanke M."/>
            <person name="Adamska M."/>
            <person name="Darling A."/>
            <person name="Degnan S.M."/>
            <person name="Oakley T.H."/>
            <person name="Plachetzki D.C."/>
            <person name="Zhai Y."/>
            <person name="Adamski M."/>
            <person name="Calcino A."/>
            <person name="Cummins S.F."/>
            <person name="Goodstein D.M."/>
            <person name="Harris C."/>
            <person name="Jackson D.J."/>
            <person name="Leys S.P."/>
            <person name="Shu S."/>
            <person name="Woodcroft B.J."/>
            <person name="Vervoort M."/>
            <person name="Kosik K.S."/>
            <person name="Manning G."/>
            <person name="Degnan B.M."/>
            <person name="Rokhsar D.S."/>
        </authorList>
    </citation>
    <scope>NUCLEOTIDE SEQUENCE [LARGE SCALE GENOMIC DNA]</scope>
</reference>
<dbReference type="GeneID" id="100631847"/>
<proteinExistence type="predicted"/>
<dbReference type="AlphaFoldDB" id="A0AAN0IKB9"/>
<evidence type="ECO:0000313" key="3">
    <source>
        <dbReference type="Proteomes" id="UP000007879"/>
    </source>
</evidence>
<feature type="coiled-coil region" evidence="1">
    <location>
        <begin position="21"/>
        <end position="55"/>
    </location>
</feature>
<accession>A0AAN0IKB9</accession>
<dbReference type="PANTHER" id="PTHR43977">
    <property type="entry name" value="STRUCTURAL MAINTENANCE OF CHROMOSOMES PROTEIN 3"/>
    <property type="match status" value="1"/>
</dbReference>
<evidence type="ECO:0000256" key="1">
    <source>
        <dbReference type="SAM" id="Coils"/>
    </source>
</evidence>
<dbReference type="InterPro" id="IPR027417">
    <property type="entry name" value="P-loop_NTPase"/>
</dbReference>
<keyword evidence="3" id="KW-1185">Reference proteome</keyword>
<reference evidence="2" key="2">
    <citation type="submission" date="2024-06" db="UniProtKB">
        <authorList>
            <consortium name="EnsemblMetazoa"/>
        </authorList>
    </citation>
    <scope>IDENTIFICATION</scope>
</reference>
<keyword evidence="1" id="KW-0175">Coiled coil</keyword>
<dbReference type="KEGG" id="aqu:100631847"/>
<dbReference type="Proteomes" id="UP000007879">
    <property type="component" value="Unassembled WGS sequence"/>
</dbReference>
<sequence length="244" mass="28521">ELDDIALTDNDQQVSLLSSDLQQLTVKIDHTKARMDEVNSDVQMYTDQIKQLDKEMETWKTIERENQDQMAEDLKSMEKVANKRALLFKKKEEALGKLRGLGSLPSDFAKYQHYTTSQLWKKLEKCNNDLKKYSHVNKRALDQFKDFSEHKEKLTDRKIELDKAYESIQELFDVLELKKHEAIEFTFKQMSKYFTEVFHELVPQGHGQLVMKKLNEDVSMESDSQSETASISDQYTGVSIRVIL</sequence>
<dbReference type="EnsemblMetazoa" id="XM_003392056.2">
    <property type="protein sequence ID" value="XP_003392104.2"/>
    <property type="gene ID" value="LOC100631847"/>
</dbReference>